<proteinExistence type="predicted"/>
<comment type="caution">
    <text evidence="2">The sequence shown here is derived from an EMBL/GenBank/DDBJ whole genome shotgun (WGS) entry which is preliminary data.</text>
</comment>
<keyword evidence="3" id="KW-1185">Reference proteome</keyword>
<keyword evidence="1" id="KW-0732">Signal</keyword>
<gene>
    <name evidence="2" type="ORF">MSPICULIGERA_LOCUS22999</name>
</gene>
<feature type="non-terminal residue" evidence="2">
    <location>
        <position position="1"/>
    </location>
</feature>
<protein>
    <submittedName>
        <fullName evidence="2">Uncharacterized protein</fullName>
    </submittedName>
</protein>
<dbReference type="EMBL" id="CATQJA010002702">
    <property type="protein sequence ID" value="CAJ0584964.1"/>
    <property type="molecule type" value="Genomic_DNA"/>
</dbReference>
<feature type="signal peptide" evidence="1">
    <location>
        <begin position="1"/>
        <end position="24"/>
    </location>
</feature>
<dbReference type="Proteomes" id="UP001177023">
    <property type="component" value="Unassembled WGS sequence"/>
</dbReference>
<name>A0AA36DES3_9BILA</name>
<dbReference type="AlphaFoldDB" id="A0AA36DES3"/>
<evidence type="ECO:0000256" key="1">
    <source>
        <dbReference type="SAM" id="SignalP"/>
    </source>
</evidence>
<sequence>MIRRSLLLTMIGLFLISVVISVHAETMPDSELIRYDCSLTKKVDNVDQDCTYNRRKIADADAQRIWFTIRDLPKDKLIVYRCGLAETFCLSKNNTPLADEKIGCYQYHVEDPGCNCQFDGDFTFTPADSDVLALWKQYQKSLRPFPWAPSPALADPPSCGTYEVPDTTASPSNSASCSSWPSSPLLLSANIILVVRFMFP</sequence>
<reference evidence="2" key="1">
    <citation type="submission" date="2023-06" db="EMBL/GenBank/DDBJ databases">
        <authorList>
            <person name="Delattre M."/>
        </authorList>
    </citation>
    <scope>NUCLEOTIDE SEQUENCE</scope>
    <source>
        <strain evidence="2">AF72</strain>
    </source>
</reference>
<accession>A0AA36DES3</accession>
<evidence type="ECO:0000313" key="2">
    <source>
        <dbReference type="EMBL" id="CAJ0584964.1"/>
    </source>
</evidence>
<evidence type="ECO:0000313" key="3">
    <source>
        <dbReference type="Proteomes" id="UP001177023"/>
    </source>
</evidence>
<organism evidence="2 3">
    <name type="scientific">Mesorhabditis spiculigera</name>
    <dbReference type="NCBI Taxonomy" id="96644"/>
    <lineage>
        <taxon>Eukaryota</taxon>
        <taxon>Metazoa</taxon>
        <taxon>Ecdysozoa</taxon>
        <taxon>Nematoda</taxon>
        <taxon>Chromadorea</taxon>
        <taxon>Rhabditida</taxon>
        <taxon>Rhabditina</taxon>
        <taxon>Rhabditomorpha</taxon>
        <taxon>Rhabditoidea</taxon>
        <taxon>Rhabditidae</taxon>
        <taxon>Mesorhabditinae</taxon>
        <taxon>Mesorhabditis</taxon>
    </lineage>
</organism>
<feature type="chain" id="PRO_5041408417" evidence="1">
    <location>
        <begin position="25"/>
        <end position="200"/>
    </location>
</feature>